<dbReference type="PANTHER" id="PTHR15020">
    <property type="entry name" value="FLAVIN REDUCTASE-RELATED"/>
    <property type="match status" value="1"/>
</dbReference>
<name>A0A8H3D4B5_9AGAM</name>
<comment type="caution">
    <text evidence="3">The sequence shown here is derived from an EMBL/GenBank/DDBJ whole genome shotgun (WGS) entry which is preliminary data.</text>
</comment>
<dbReference type="Pfam" id="PF13460">
    <property type="entry name" value="NAD_binding_10"/>
    <property type="match status" value="1"/>
</dbReference>
<evidence type="ECO:0000259" key="2">
    <source>
        <dbReference type="Pfam" id="PF13460"/>
    </source>
</evidence>
<sequence>MRTTSQQPTTGSIAGRTTGDRPWPVYPEIPLPTLRIALNRDNTHTEPPADSRNRVSLMSSWANFNSRWRIPPHPSTMVNVVIIGGHGKVALHLARLAVSAGHSVTSVIRDPSQNDDISATGAKPRVLSLEDSPVSDFTNLFTETKAEVVYFTAGAGGKGGEERTKAVDYQGALKTFDAIDGVSGKKPRLVLVSGVDVGNEDRFPEHYTEEDKQIALRVRKAIAVWYKWKYEAEKVLVKRTSFEWIILRPGGLSDNPGTGKADIGRTHITSTISREDVAAALLHLATVPSKASGLGIDMVGGDKPIEPALDAFIEKGVTDWLGQA</sequence>
<dbReference type="Gene3D" id="3.40.50.720">
    <property type="entry name" value="NAD(P)-binding Rossmann-like Domain"/>
    <property type="match status" value="1"/>
</dbReference>
<protein>
    <recommendedName>
        <fullName evidence="2">NAD(P)-binding domain-containing protein</fullName>
    </recommendedName>
</protein>
<dbReference type="AlphaFoldDB" id="A0A8H3D4B5"/>
<evidence type="ECO:0000313" key="4">
    <source>
        <dbReference type="Proteomes" id="UP000663843"/>
    </source>
</evidence>
<dbReference type="PANTHER" id="PTHR15020:SF50">
    <property type="entry name" value="UPF0659 PROTEIN YMR090W"/>
    <property type="match status" value="1"/>
</dbReference>
<evidence type="ECO:0000313" key="3">
    <source>
        <dbReference type="EMBL" id="CAE6509316.1"/>
    </source>
</evidence>
<proteinExistence type="predicted"/>
<reference evidence="3" key="1">
    <citation type="submission" date="2021-01" db="EMBL/GenBank/DDBJ databases">
        <authorList>
            <person name="Kaushik A."/>
        </authorList>
    </citation>
    <scope>NUCLEOTIDE SEQUENCE</scope>
    <source>
        <strain evidence="3">AG2-2IIIB</strain>
    </source>
</reference>
<dbReference type="Proteomes" id="UP000663843">
    <property type="component" value="Unassembled WGS sequence"/>
</dbReference>
<organism evidence="3 4">
    <name type="scientific">Rhizoctonia solani</name>
    <dbReference type="NCBI Taxonomy" id="456999"/>
    <lineage>
        <taxon>Eukaryota</taxon>
        <taxon>Fungi</taxon>
        <taxon>Dikarya</taxon>
        <taxon>Basidiomycota</taxon>
        <taxon>Agaricomycotina</taxon>
        <taxon>Agaricomycetes</taxon>
        <taxon>Cantharellales</taxon>
        <taxon>Ceratobasidiaceae</taxon>
        <taxon>Rhizoctonia</taxon>
    </lineage>
</organism>
<gene>
    <name evidence="3" type="ORF">RDB_LOCUS150470</name>
</gene>
<dbReference type="EMBL" id="CAJMWT010005757">
    <property type="protein sequence ID" value="CAE6509316.1"/>
    <property type="molecule type" value="Genomic_DNA"/>
</dbReference>
<feature type="compositionally biased region" description="Polar residues" evidence="1">
    <location>
        <begin position="1"/>
        <end position="12"/>
    </location>
</feature>
<evidence type="ECO:0000256" key="1">
    <source>
        <dbReference type="SAM" id="MobiDB-lite"/>
    </source>
</evidence>
<dbReference type="InterPro" id="IPR036291">
    <property type="entry name" value="NAD(P)-bd_dom_sf"/>
</dbReference>
<dbReference type="InterPro" id="IPR016040">
    <property type="entry name" value="NAD(P)-bd_dom"/>
</dbReference>
<feature type="domain" description="NAD(P)-binding" evidence="2">
    <location>
        <begin position="84"/>
        <end position="286"/>
    </location>
</feature>
<dbReference type="SUPFAM" id="SSF51735">
    <property type="entry name" value="NAD(P)-binding Rossmann-fold domains"/>
    <property type="match status" value="1"/>
</dbReference>
<feature type="region of interest" description="Disordered" evidence="1">
    <location>
        <begin position="1"/>
        <end position="25"/>
    </location>
</feature>
<accession>A0A8H3D4B5</accession>